<dbReference type="InterPro" id="IPR004126">
    <property type="entry name" value="PLipase_A2_inh_N"/>
</dbReference>
<name>A0AA35KNY3_9SAUR</name>
<dbReference type="InterPro" id="IPR016054">
    <property type="entry name" value="LY6_UPA_recep-like"/>
</dbReference>
<dbReference type="GO" id="GO:0005576">
    <property type="term" value="C:extracellular region"/>
    <property type="evidence" value="ECO:0007669"/>
    <property type="project" value="UniProtKB-SubCell"/>
</dbReference>
<dbReference type="PANTHER" id="PTHR20914:SF9">
    <property type="entry name" value="COILED, ISOFORM A"/>
    <property type="match status" value="1"/>
</dbReference>
<reference evidence="8" key="1">
    <citation type="submission" date="2022-12" db="EMBL/GenBank/DDBJ databases">
        <authorList>
            <person name="Alioto T."/>
            <person name="Alioto T."/>
            <person name="Gomez Garrido J."/>
        </authorList>
    </citation>
    <scope>NUCLEOTIDE SEQUENCE</scope>
</reference>
<dbReference type="Gene3D" id="2.10.60.10">
    <property type="entry name" value="CD59"/>
    <property type="match status" value="1"/>
</dbReference>
<gene>
    <name evidence="8" type="ORF">PODLI_1B036504</name>
</gene>
<feature type="chain" id="PRO_5041248429" evidence="6">
    <location>
        <begin position="17"/>
        <end position="314"/>
    </location>
</feature>
<protein>
    <submittedName>
        <fullName evidence="8">A2 inhibitor and Ly6 PLAUR domain-containing protein-like</fullName>
    </submittedName>
</protein>
<evidence type="ECO:0000256" key="1">
    <source>
        <dbReference type="ARBA" id="ARBA00004613"/>
    </source>
</evidence>
<evidence type="ECO:0000256" key="5">
    <source>
        <dbReference type="ARBA" id="ARBA00023157"/>
    </source>
</evidence>
<proteinExistence type="inferred from homology"/>
<comment type="similarity">
    <text evidence="2">Belongs to the CNF-like-inhibitor family.</text>
</comment>
<sequence>MVPLLVLCLLSPLLVASVDPPLKCQQGTEGSEVSDCASGLNACVVIKDESTMFGVKFTTTFYTCGKNDSCANAFTITIGDGKHLRSSSACCTEDGCNKNLDWGILPTTWTQNGYICPTGCYAQTEEKCKGGPVSCTDVASADTSVLKCVQGAEVSNASDCVSGLDACVLIRDQSTMLGTEFDTTTYSCGKSDSCVNAYNITIGKEKHLRSSSACCTEDGCNAKLNWTSLQAPWTENGLTCPKGCYAQTEKECTDGPVLCTDGQRNCITVEGSSGAKTFVLHGCGTSNMCGVENYALTIGGIPYNIKTITCVPAA</sequence>
<dbReference type="CDD" id="cd23572">
    <property type="entry name" value="TFP_LU_ECD_PINLYP_rpt2"/>
    <property type="match status" value="1"/>
</dbReference>
<dbReference type="SMART" id="SM00134">
    <property type="entry name" value="LU"/>
    <property type="match status" value="2"/>
</dbReference>
<keyword evidence="6" id="KW-0732">Signal</keyword>
<keyword evidence="3" id="KW-0964">Secreted</keyword>
<dbReference type="Pfam" id="PF02988">
    <property type="entry name" value="PLA2_inh"/>
    <property type="match status" value="1"/>
</dbReference>
<organism evidence="8 9">
    <name type="scientific">Podarcis lilfordi</name>
    <name type="common">Lilford's wall lizard</name>
    <dbReference type="NCBI Taxonomy" id="74358"/>
    <lineage>
        <taxon>Eukaryota</taxon>
        <taxon>Metazoa</taxon>
        <taxon>Chordata</taxon>
        <taxon>Craniata</taxon>
        <taxon>Vertebrata</taxon>
        <taxon>Euteleostomi</taxon>
        <taxon>Lepidosauria</taxon>
        <taxon>Squamata</taxon>
        <taxon>Bifurcata</taxon>
        <taxon>Unidentata</taxon>
        <taxon>Episquamata</taxon>
        <taxon>Laterata</taxon>
        <taxon>Lacertibaenia</taxon>
        <taxon>Lacertidae</taxon>
        <taxon>Podarcis</taxon>
    </lineage>
</organism>
<dbReference type="GO" id="GO:0019834">
    <property type="term" value="F:phospholipase A2 inhibitor activity"/>
    <property type="evidence" value="ECO:0007669"/>
    <property type="project" value="UniProtKB-KW"/>
</dbReference>
<evidence type="ECO:0000256" key="2">
    <source>
        <dbReference type="ARBA" id="ARBA00006570"/>
    </source>
</evidence>
<dbReference type="PANTHER" id="PTHR20914">
    <property type="entry name" value="LY6/PLAUR DOMAIN-CONTAINING PROTEIN 8"/>
    <property type="match status" value="1"/>
</dbReference>
<evidence type="ECO:0000259" key="7">
    <source>
        <dbReference type="SMART" id="SM00134"/>
    </source>
</evidence>
<dbReference type="Proteomes" id="UP001178461">
    <property type="component" value="Chromosome 8"/>
</dbReference>
<feature type="signal peptide" evidence="6">
    <location>
        <begin position="1"/>
        <end position="16"/>
    </location>
</feature>
<dbReference type="AlphaFoldDB" id="A0AA35KNY3"/>
<accession>A0AA35KNY3</accession>
<evidence type="ECO:0000256" key="4">
    <source>
        <dbReference type="ARBA" id="ARBA00023005"/>
    </source>
</evidence>
<feature type="domain" description="UPAR/Ly6" evidence="7">
    <location>
        <begin position="146"/>
        <end position="229"/>
    </location>
</feature>
<keyword evidence="4" id="KW-0593">Phospholipase A2 inhibitor</keyword>
<evidence type="ECO:0000256" key="3">
    <source>
        <dbReference type="ARBA" id="ARBA00022525"/>
    </source>
</evidence>
<dbReference type="SUPFAM" id="SSF57302">
    <property type="entry name" value="Snake toxin-like"/>
    <property type="match status" value="1"/>
</dbReference>
<evidence type="ECO:0000313" key="8">
    <source>
        <dbReference type="EMBL" id="CAI5781099.1"/>
    </source>
</evidence>
<dbReference type="InterPro" id="IPR050918">
    <property type="entry name" value="CNF-like_PLA2_Inhibitor"/>
</dbReference>
<dbReference type="EMBL" id="OX395133">
    <property type="protein sequence ID" value="CAI5781099.1"/>
    <property type="molecule type" value="Genomic_DNA"/>
</dbReference>
<keyword evidence="5" id="KW-1015">Disulfide bond</keyword>
<feature type="domain" description="UPAR/Ly6" evidence="7">
    <location>
        <begin position="22"/>
        <end position="112"/>
    </location>
</feature>
<keyword evidence="9" id="KW-1185">Reference proteome</keyword>
<evidence type="ECO:0000313" key="9">
    <source>
        <dbReference type="Proteomes" id="UP001178461"/>
    </source>
</evidence>
<dbReference type="InterPro" id="IPR045860">
    <property type="entry name" value="Snake_toxin-like_sf"/>
</dbReference>
<comment type="subcellular location">
    <subcellularLocation>
        <location evidence="1">Secreted</location>
    </subcellularLocation>
</comment>
<evidence type="ECO:0000256" key="6">
    <source>
        <dbReference type="SAM" id="SignalP"/>
    </source>
</evidence>